<evidence type="ECO:0000256" key="13">
    <source>
        <dbReference type="PROSITE-ProRule" id="PRU00169"/>
    </source>
</evidence>
<evidence type="ECO:0000313" key="21">
    <source>
        <dbReference type="Proteomes" id="UP001158049"/>
    </source>
</evidence>
<dbReference type="InterPro" id="IPR042240">
    <property type="entry name" value="CHASE_sf"/>
</dbReference>
<dbReference type="Gene3D" id="3.30.450.20">
    <property type="entry name" value="PAS domain"/>
    <property type="match status" value="2"/>
</dbReference>
<evidence type="ECO:0000256" key="1">
    <source>
        <dbReference type="ARBA" id="ARBA00000085"/>
    </source>
</evidence>
<dbReference type="EC" id="2.7.13.3" evidence="3"/>
<accession>A0ABY1QDD6</accession>
<dbReference type="SUPFAM" id="SSF55874">
    <property type="entry name" value="ATPase domain of HSP90 chaperone/DNA topoisomerase II/histidine kinase"/>
    <property type="match status" value="1"/>
</dbReference>
<dbReference type="Proteomes" id="UP001158049">
    <property type="component" value="Unassembled WGS sequence"/>
</dbReference>
<dbReference type="SMART" id="SM00091">
    <property type="entry name" value="PAS"/>
    <property type="match status" value="2"/>
</dbReference>
<evidence type="ECO:0000256" key="14">
    <source>
        <dbReference type="SAM" id="Phobius"/>
    </source>
</evidence>
<comment type="caution">
    <text evidence="20">The sequence shown here is derived from an EMBL/GenBank/DDBJ whole genome shotgun (WGS) entry which is preliminary data.</text>
</comment>
<dbReference type="Pfam" id="PF00512">
    <property type="entry name" value="HisKA"/>
    <property type="match status" value="1"/>
</dbReference>
<feature type="domain" description="PAS" evidence="17">
    <location>
        <begin position="365"/>
        <end position="437"/>
    </location>
</feature>
<dbReference type="InterPro" id="IPR003594">
    <property type="entry name" value="HATPase_dom"/>
</dbReference>
<proteinExistence type="predicted"/>
<evidence type="ECO:0000256" key="4">
    <source>
        <dbReference type="ARBA" id="ARBA00022553"/>
    </source>
</evidence>
<reference evidence="20 21" key="1">
    <citation type="submission" date="2017-05" db="EMBL/GenBank/DDBJ databases">
        <authorList>
            <person name="Varghese N."/>
            <person name="Submissions S."/>
        </authorList>
    </citation>
    <scope>NUCLEOTIDE SEQUENCE [LARGE SCALE GENOMIC DNA]</scope>
    <source>
        <strain evidence="20 21">DSM 26001</strain>
    </source>
</reference>
<evidence type="ECO:0000256" key="7">
    <source>
        <dbReference type="ARBA" id="ARBA00022741"/>
    </source>
</evidence>
<dbReference type="InterPro" id="IPR035965">
    <property type="entry name" value="PAS-like_dom_sf"/>
</dbReference>
<dbReference type="Gene3D" id="1.10.287.130">
    <property type="match status" value="1"/>
</dbReference>
<comment type="subcellular location">
    <subcellularLocation>
        <location evidence="2">Membrane</location>
    </subcellularLocation>
</comment>
<dbReference type="InterPro" id="IPR006189">
    <property type="entry name" value="CHASE_dom"/>
</dbReference>
<evidence type="ECO:0000256" key="10">
    <source>
        <dbReference type="ARBA" id="ARBA00022989"/>
    </source>
</evidence>
<evidence type="ECO:0000256" key="11">
    <source>
        <dbReference type="ARBA" id="ARBA00023012"/>
    </source>
</evidence>
<dbReference type="SUPFAM" id="SSF55785">
    <property type="entry name" value="PYP-like sensor domain (PAS domain)"/>
    <property type="match status" value="2"/>
</dbReference>
<feature type="domain" description="Histidine kinase" evidence="15">
    <location>
        <begin position="656"/>
        <end position="879"/>
    </location>
</feature>
<dbReference type="InterPro" id="IPR003661">
    <property type="entry name" value="HisK_dim/P_dom"/>
</dbReference>
<dbReference type="PANTHER" id="PTHR43065">
    <property type="entry name" value="SENSOR HISTIDINE KINASE"/>
    <property type="match status" value="1"/>
</dbReference>
<dbReference type="EMBL" id="FXUL01000013">
    <property type="protein sequence ID" value="SMP68045.1"/>
    <property type="molecule type" value="Genomic_DNA"/>
</dbReference>
<dbReference type="Gene3D" id="3.30.450.350">
    <property type="entry name" value="CHASE domain"/>
    <property type="match status" value="1"/>
</dbReference>
<dbReference type="InterPro" id="IPR036097">
    <property type="entry name" value="HisK_dim/P_sf"/>
</dbReference>
<evidence type="ECO:0000259" key="17">
    <source>
        <dbReference type="PROSITE" id="PS50112"/>
    </source>
</evidence>
<dbReference type="Pfam" id="PF02518">
    <property type="entry name" value="HATPase_c"/>
    <property type="match status" value="1"/>
</dbReference>
<keyword evidence="21" id="KW-1185">Reference proteome</keyword>
<keyword evidence="4 13" id="KW-0597">Phosphoprotein</keyword>
<dbReference type="SMART" id="SM01079">
    <property type="entry name" value="CHASE"/>
    <property type="match status" value="1"/>
</dbReference>
<dbReference type="SMART" id="SM00086">
    <property type="entry name" value="PAC"/>
    <property type="match status" value="2"/>
</dbReference>
<dbReference type="PRINTS" id="PR00344">
    <property type="entry name" value="BCTRLSENSOR"/>
</dbReference>
<dbReference type="SMART" id="SM00387">
    <property type="entry name" value="HATPase_c"/>
    <property type="match status" value="1"/>
</dbReference>
<feature type="domain" description="CHASE" evidence="19">
    <location>
        <begin position="87"/>
        <end position="307"/>
    </location>
</feature>
<evidence type="ECO:0000259" key="19">
    <source>
        <dbReference type="PROSITE" id="PS50839"/>
    </source>
</evidence>
<dbReference type="PROSITE" id="PS50113">
    <property type="entry name" value="PAC"/>
    <property type="match status" value="2"/>
</dbReference>
<dbReference type="Gene3D" id="3.30.565.10">
    <property type="entry name" value="Histidine kinase-like ATPase, C-terminal domain"/>
    <property type="match status" value="1"/>
</dbReference>
<dbReference type="SMART" id="SM00448">
    <property type="entry name" value="REC"/>
    <property type="match status" value="1"/>
</dbReference>
<evidence type="ECO:0000256" key="2">
    <source>
        <dbReference type="ARBA" id="ARBA00004370"/>
    </source>
</evidence>
<feature type="modified residue" description="4-aspartylphosphate" evidence="13">
    <location>
        <position position="949"/>
    </location>
</feature>
<feature type="domain" description="Response regulatory" evidence="16">
    <location>
        <begin position="899"/>
        <end position="1014"/>
    </location>
</feature>
<dbReference type="PROSITE" id="PS50109">
    <property type="entry name" value="HIS_KIN"/>
    <property type="match status" value="1"/>
</dbReference>
<dbReference type="InterPro" id="IPR013767">
    <property type="entry name" value="PAS_fold"/>
</dbReference>
<dbReference type="InterPro" id="IPR036890">
    <property type="entry name" value="HATPase_C_sf"/>
</dbReference>
<feature type="domain" description="PAC" evidence="18">
    <location>
        <begin position="579"/>
        <end position="629"/>
    </location>
</feature>
<dbReference type="Pfam" id="PF03924">
    <property type="entry name" value="CHASE"/>
    <property type="match status" value="1"/>
</dbReference>
<name>A0ABY1QDD6_9BURK</name>
<dbReference type="PANTHER" id="PTHR43065:SF46">
    <property type="entry name" value="C4-DICARBOXYLATE TRANSPORT SENSOR PROTEIN DCTB"/>
    <property type="match status" value="1"/>
</dbReference>
<dbReference type="Pfam" id="PF00072">
    <property type="entry name" value="Response_reg"/>
    <property type="match status" value="1"/>
</dbReference>
<keyword evidence="10 14" id="KW-1133">Transmembrane helix</keyword>
<dbReference type="InterPro" id="IPR001789">
    <property type="entry name" value="Sig_transdc_resp-reg_receiver"/>
</dbReference>
<keyword evidence="12 14" id="KW-0472">Membrane</keyword>
<protein>
    <recommendedName>
        <fullName evidence="3">histidine kinase</fullName>
        <ecNumber evidence="3">2.7.13.3</ecNumber>
    </recommendedName>
</protein>
<evidence type="ECO:0000259" key="15">
    <source>
        <dbReference type="PROSITE" id="PS50109"/>
    </source>
</evidence>
<dbReference type="SUPFAM" id="SSF47384">
    <property type="entry name" value="Homodimeric domain of signal transducing histidine kinase"/>
    <property type="match status" value="1"/>
</dbReference>
<feature type="transmembrane region" description="Helical" evidence="14">
    <location>
        <begin position="324"/>
        <end position="345"/>
    </location>
</feature>
<keyword evidence="6 14" id="KW-0812">Transmembrane</keyword>
<dbReference type="PROSITE" id="PS50112">
    <property type="entry name" value="PAS"/>
    <property type="match status" value="2"/>
</dbReference>
<dbReference type="Pfam" id="PF08447">
    <property type="entry name" value="PAS_3"/>
    <property type="match status" value="1"/>
</dbReference>
<evidence type="ECO:0000256" key="12">
    <source>
        <dbReference type="ARBA" id="ARBA00023136"/>
    </source>
</evidence>
<dbReference type="Gene3D" id="3.40.50.2300">
    <property type="match status" value="1"/>
</dbReference>
<dbReference type="InterPro" id="IPR000700">
    <property type="entry name" value="PAS-assoc_C"/>
</dbReference>
<dbReference type="CDD" id="cd00130">
    <property type="entry name" value="PAS"/>
    <property type="match status" value="2"/>
</dbReference>
<dbReference type="InterPro" id="IPR000014">
    <property type="entry name" value="PAS"/>
</dbReference>
<dbReference type="Pfam" id="PF00989">
    <property type="entry name" value="PAS"/>
    <property type="match status" value="1"/>
</dbReference>
<keyword evidence="5" id="KW-0808">Transferase</keyword>
<dbReference type="InterPro" id="IPR004358">
    <property type="entry name" value="Sig_transdc_His_kin-like_C"/>
</dbReference>
<gene>
    <name evidence="20" type="ORF">SAMN06295970_11393</name>
</gene>
<dbReference type="InterPro" id="IPR013655">
    <property type="entry name" value="PAS_fold_3"/>
</dbReference>
<dbReference type="InterPro" id="IPR005467">
    <property type="entry name" value="His_kinase_dom"/>
</dbReference>
<feature type="transmembrane region" description="Helical" evidence="14">
    <location>
        <begin position="21"/>
        <end position="41"/>
    </location>
</feature>
<dbReference type="SMART" id="SM00388">
    <property type="entry name" value="HisKA"/>
    <property type="match status" value="1"/>
</dbReference>
<evidence type="ECO:0000259" key="16">
    <source>
        <dbReference type="PROSITE" id="PS50110"/>
    </source>
</evidence>
<dbReference type="PROSITE" id="PS50839">
    <property type="entry name" value="CHASE"/>
    <property type="match status" value="1"/>
</dbReference>
<keyword evidence="8" id="KW-0418">Kinase</keyword>
<dbReference type="SUPFAM" id="SSF52172">
    <property type="entry name" value="CheY-like"/>
    <property type="match status" value="2"/>
</dbReference>
<keyword evidence="11" id="KW-0902">Two-component regulatory system</keyword>
<organism evidence="20 21">
    <name type="scientific">Noviherbaspirillum suwonense</name>
    <dbReference type="NCBI Taxonomy" id="1224511"/>
    <lineage>
        <taxon>Bacteria</taxon>
        <taxon>Pseudomonadati</taxon>
        <taxon>Pseudomonadota</taxon>
        <taxon>Betaproteobacteria</taxon>
        <taxon>Burkholderiales</taxon>
        <taxon>Oxalobacteraceae</taxon>
        <taxon>Noviherbaspirillum</taxon>
    </lineage>
</organism>
<evidence type="ECO:0000256" key="8">
    <source>
        <dbReference type="ARBA" id="ARBA00022777"/>
    </source>
</evidence>
<evidence type="ECO:0000313" key="20">
    <source>
        <dbReference type="EMBL" id="SMP68045.1"/>
    </source>
</evidence>
<keyword evidence="7" id="KW-0547">Nucleotide-binding</keyword>
<keyword evidence="9" id="KW-0067">ATP-binding</keyword>
<dbReference type="PROSITE" id="PS50110">
    <property type="entry name" value="RESPONSE_REGULATORY"/>
    <property type="match status" value="1"/>
</dbReference>
<dbReference type="InterPro" id="IPR011006">
    <property type="entry name" value="CheY-like_superfamily"/>
</dbReference>
<evidence type="ECO:0000256" key="9">
    <source>
        <dbReference type="ARBA" id="ARBA00022840"/>
    </source>
</evidence>
<feature type="domain" description="PAS" evidence="17">
    <location>
        <begin position="502"/>
        <end position="573"/>
    </location>
</feature>
<dbReference type="NCBIfam" id="TIGR00229">
    <property type="entry name" value="sensory_box"/>
    <property type="match status" value="2"/>
</dbReference>
<dbReference type="RefSeq" id="WP_283443443.1">
    <property type="nucleotide sequence ID" value="NZ_FXUL01000013.1"/>
</dbReference>
<sequence length="1138" mass="123480">MPESQLMEASLERKAPRTSRLTWLLPLIVLVLGLAMTIAAWREARLVSSQEIQRDFDYQVRRITNLLQQRMATYEQVMRGAQGFMRGSTGVDRGDFAGYVATLRLAESFPGIQGIAIAELVPPARLDARVAAVRAEGYPEFKVRPEGERPFYSAIVQIEPANQMNLRALGYDMLTEPVRRAAMEQARDSGLAALSGKLRLVQEQEPHVQNGVIVYLPVYGRGMPVSTISERRASLVAWVGAPFRMNDLMRGLLGERAEDLRLRIFDGAAKSEDGQLYDSGNDDTLPGQAMLDATRRFRIADREWTLSIASTPAFEARFDHSKPLFIAGAGAGISLLLATLVWLLASGRSRALALAGSMTRALRASQLRWQYALEGAGDGVWDWNNHTGEIVLSRRWKEMLGYAESELSVTPATWGDLIHPDDRQGAEQALADYIAGRTSAYSWEMRLRCRDGSWKWILTRGAIVSRDAGGRPMRTIGTHTDISRLKENEEALRASYSRIAAEQRRIRVILENSHDAFIAVGPDERITDWNTQAERTFGWSAQQAIGQSLAGLVIPPAGRAAYLASFASFVQSGGSDFVGRREITALHRDGQEIPVEIALAAVPHEGGYAAAASVRDISDRRRAEEMRAAHERSLEETRAALHHAQKLEAVGKLTGGIAHDFNNVLQIISGYLQLIQRDAGPGSLLQKQLQRALDAVDRGARLSSRLLAFARRQPLQPVVVNLGRLVNGMQDLLHGALGESVSLSVTVADPLWNTLVDRDQLQNVILNLVINARDAMDGAGSLDIALDNASLAAGGERPRPDLPAGEYVLLTLRDSGAGMTPEVRERAFEPFFTTKAEGVGTGLGLSMAYGFIAQSGGHIDIGSAPGEGTTVRIFLPRVDLPEAGLATPASRTASGGTEDILVVEDDESVRASVCAMLEGLGYRVRSAGDAGQALQLLQTGVPADLLFTDVVMPGALRAPDMVREALALRPGLAVLYTSGYTRDAVLHAGAGREALLLKKPYRREQLALKVREALEAAGRQPPPDGGPARVLVVESQEDSRQIACEMLSVLGHAARGVASLAEAEQALAAERYEFLLVAEDTADRGQAQRLAEQGNARLVLVRDAGPMAGDDDGAVVIRKPYSMEKLRAATAQDASSVM</sequence>
<dbReference type="CDD" id="cd00082">
    <property type="entry name" value="HisKA"/>
    <property type="match status" value="1"/>
</dbReference>
<evidence type="ECO:0000259" key="18">
    <source>
        <dbReference type="PROSITE" id="PS50113"/>
    </source>
</evidence>
<evidence type="ECO:0000256" key="5">
    <source>
        <dbReference type="ARBA" id="ARBA00022679"/>
    </source>
</evidence>
<comment type="catalytic activity">
    <reaction evidence="1">
        <text>ATP + protein L-histidine = ADP + protein N-phospho-L-histidine.</text>
        <dbReference type="EC" id="2.7.13.3"/>
    </reaction>
</comment>
<feature type="domain" description="PAC" evidence="18">
    <location>
        <begin position="441"/>
        <end position="494"/>
    </location>
</feature>
<evidence type="ECO:0000256" key="6">
    <source>
        <dbReference type="ARBA" id="ARBA00022692"/>
    </source>
</evidence>
<evidence type="ECO:0000256" key="3">
    <source>
        <dbReference type="ARBA" id="ARBA00012438"/>
    </source>
</evidence>
<dbReference type="InterPro" id="IPR001610">
    <property type="entry name" value="PAC"/>
</dbReference>